<reference evidence="2 3" key="1">
    <citation type="submission" date="2008-07" db="EMBL/GenBank/DDBJ databases">
        <authorList>
            <person name="El-Sayed N."/>
            <person name="Caler E."/>
            <person name="Inman J."/>
            <person name="Amedeo P."/>
            <person name="Hass B."/>
            <person name="Wortman J."/>
        </authorList>
    </citation>
    <scope>NUCLEOTIDE SEQUENCE [LARGE SCALE GENOMIC DNA]</scope>
    <source>
        <strain evidence="3">ATCC 50983 / TXsc</strain>
    </source>
</reference>
<dbReference type="GeneID" id="9043503"/>
<feature type="region of interest" description="Disordered" evidence="1">
    <location>
        <begin position="127"/>
        <end position="150"/>
    </location>
</feature>
<proteinExistence type="predicted"/>
<accession>C5KNZ7</accession>
<evidence type="ECO:0000313" key="2">
    <source>
        <dbReference type="EMBL" id="EER13785.1"/>
    </source>
</evidence>
<gene>
    <name evidence="2" type="ORF">Pmar_PMAR000945</name>
</gene>
<dbReference type="AlphaFoldDB" id="C5KNZ7"/>
<evidence type="ECO:0000313" key="3">
    <source>
        <dbReference type="Proteomes" id="UP000007800"/>
    </source>
</evidence>
<protein>
    <submittedName>
        <fullName evidence="2">Uncharacterized protein</fullName>
    </submittedName>
</protein>
<name>C5KNZ7_PERM5</name>
<sequence>MPDGITLDLLKKNDHWIVYKELDESANAEPTLMIYAARFLSFDSSSNSITIQGLDHNTRNNSWVLPPKKERALTVKTISIDSSRVGMYGNEEVDYGDDDSISSSWDDTAQTSDTHLFQTATSLPIGDTDWSSTNPYGNSLELHRPEWTTQ</sequence>
<evidence type="ECO:0000256" key="1">
    <source>
        <dbReference type="SAM" id="MobiDB-lite"/>
    </source>
</evidence>
<organism evidence="3">
    <name type="scientific">Perkinsus marinus (strain ATCC 50983 / TXsc)</name>
    <dbReference type="NCBI Taxonomy" id="423536"/>
    <lineage>
        <taxon>Eukaryota</taxon>
        <taxon>Sar</taxon>
        <taxon>Alveolata</taxon>
        <taxon>Perkinsozoa</taxon>
        <taxon>Perkinsea</taxon>
        <taxon>Perkinsida</taxon>
        <taxon>Perkinsidae</taxon>
        <taxon>Perkinsus</taxon>
    </lineage>
</organism>
<dbReference type="EMBL" id="GG674889">
    <property type="protein sequence ID" value="EER13785.1"/>
    <property type="molecule type" value="Genomic_DNA"/>
</dbReference>
<feature type="compositionally biased region" description="Basic and acidic residues" evidence="1">
    <location>
        <begin position="141"/>
        <end position="150"/>
    </location>
</feature>
<keyword evidence="3" id="KW-1185">Reference proteome</keyword>
<dbReference type="Proteomes" id="UP000007800">
    <property type="component" value="Unassembled WGS sequence"/>
</dbReference>
<dbReference type="RefSeq" id="XP_002781990.1">
    <property type="nucleotide sequence ID" value="XM_002781944.1"/>
</dbReference>
<dbReference type="InParanoid" id="C5KNZ7"/>